<keyword evidence="2" id="KW-1185">Reference proteome</keyword>
<evidence type="ECO:0000313" key="2">
    <source>
        <dbReference type="Proteomes" id="UP000324222"/>
    </source>
</evidence>
<sequence>MLIFPGMSTVSVSDPSLCAECITEAYIPHFFLNLNFLNLGLTQLVPVLYIIQRLPTKKYLSLPSPKSHALYIFAWNHAKYVRSSTCQKLLHK</sequence>
<proteinExistence type="predicted"/>
<protein>
    <submittedName>
        <fullName evidence="1">Uncharacterized protein</fullName>
    </submittedName>
</protein>
<dbReference type="EMBL" id="VSRR010001130">
    <property type="protein sequence ID" value="MPC22822.1"/>
    <property type="molecule type" value="Genomic_DNA"/>
</dbReference>
<gene>
    <name evidence="1" type="ORF">E2C01_015850</name>
</gene>
<dbReference type="Proteomes" id="UP000324222">
    <property type="component" value="Unassembled WGS sequence"/>
</dbReference>
<accession>A0A5B7DMJ2</accession>
<evidence type="ECO:0000313" key="1">
    <source>
        <dbReference type="EMBL" id="MPC22822.1"/>
    </source>
</evidence>
<comment type="caution">
    <text evidence="1">The sequence shown here is derived from an EMBL/GenBank/DDBJ whole genome shotgun (WGS) entry which is preliminary data.</text>
</comment>
<name>A0A5B7DMJ2_PORTR</name>
<dbReference type="AlphaFoldDB" id="A0A5B7DMJ2"/>
<reference evidence="1 2" key="1">
    <citation type="submission" date="2019-05" db="EMBL/GenBank/DDBJ databases">
        <title>Another draft genome of Portunus trituberculatus and its Hox gene families provides insights of decapod evolution.</title>
        <authorList>
            <person name="Jeong J.-H."/>
            <person name="Song I."/>
            <person name="Kim S."/>
            <person name="Choi T."/>
            <person name="Kim D."/>
            <person name="Ryu S."/>
            <person name="Kim W."/>
        </authorList>
    </citation>
    <scope>NUCLEOTIDE SEQUENCE [LARGE SCALE GENOMIC DNA]</scope>
    <source>
        <tissue evidence="1">Muscle</tissue>
    </source>
</reference>
<organism evidence="1 2">
    <name type="scientific">Portunus trituberculatus</name>
    <name type="common">Swimming crab</name>
    <name type="synonym">Neptunus trituberculatus</name>
    <dbReference type="NCBI Taxonomy" id="210409"/>
    <lineage>
        <taxon>Eukaryota</taxon>
        <taxon>Metazoa</taxon>
        <taxon>Ecdysozoa</taxon>
        <taxon>Arthropoda</taxon>
        <taxon>Crustacea</taxon>
        <taxon>Multicrustacea</taxon>
        <taxon>Malacostraca</taxon>
        <taxon>Eumalacostraca</taxon>
        <taxon>Eucarida</taxon>
        <taxon>Decapoda</taxon>
        <taxon>Pleocyemata</taxon>
        <taxon>Brachyura</taxon>
        <taxon>Eubrachyura</taxon>
        <taxon>Portunoidea</taxon>
        <taxon>Portunidae</taxon>
        <taxon>Portuninae</taxon>
        <taxon>Portunus</taxon>
    </lineage>
</organism>